<keyword evidence="6 14" id="KW-0378">Hydrolase</keyword>
<dbReference type="SUPFAM" id="SSF52540">
    <property type="entry name" value="P-loop containing nucleoside triphosphate hydrolases"/>
    <property type="match status" value="1"/>
</dbReference>
<keyword evidence="17" id="KW-1185">Reference proteome</keyword>
<dbReference type="AlphaFoldDB" id="A0A6I0F2Y2"/>
<proteinExistence type="inferred from homology"/>
<dbReference type="GO" id="GO:0051539">
    <property type="term" value="F:4 iron, 4 sulfur cluster binding"/>
    <property type="evidence" value="ECO:0007669"/>
    <property type="project" value="UniProtKB-KW"/>
</dbReference>
<dbReference type="GO" id="GO:0004386">
    <property type="term" value="F:helicase activity"/>
    <property type="evidence" value="ECO:0007669"/>
    <property type="project" value="UniProtKB-KW"/>
</dbReference>
<evidence type="ECO:0000256" key="6">
    <source>
        <dbReference type="ARBA" id="ARBA00022801"/>
    </source>
</evidence>
<dbReference type="InterPro" id="IPR011604">
    <property type="entry name" value="PDDEXK-like_dom_sf"/>
</dbReference>
<keyword evidence="5 14" id="KW-0227">DNA damage</keyword>
<evidence type="ECO:0000313" key="16">
    <source>
        <dbReference type="EMBL" id="KAB2952718.1"/>
    </source>
</evidence>
<feature type="binding site" evidence="14">
    <location>
        <position position="1129"/>
    </location>
    <ligand>
        <name>[4Fe-4S] cluster</name>
        <dbReference type="ChEBI" id="CHEBI:49883"/>
    </ligand>
</feature>
<comment type="function">
    <text evidence="14">The heterodimer acts as both an ATP-dependent DNA helicase and an ATP-dependent, dual-direction single-stranded exonuclease. Recognizes the chi site generating a DNA molecule suitable for the initiation of homologous recombination. The AddB subunit has 5' -&gt; 3' nuclease activity but not helicase activity.</text>
</comment>
<comment type="cofactor">
    <cofactor evidence="14">
        <name>[4Fe-4S] cluster</name>
        <dbReference type="ChEBI" id="CHEBI:49883"/>
    </cofactor>
    <text evidence="14">Binds 1 [4Fe-4S] cluster.</text>
</comment>
<evidence type="ECO:0000256" key="14">
    <source>
        <dbReference type="HAMAP-Rule" id="MF_01452"/>
    </source>
</evidence>
<dbReference type="PANTHER" id="PTHR30591">
    <property type="entry name" value="RECBCD ENZYME SUBUNIT RECC"/>
    <property type="match status" value="1"/>
</dbReference>
<feature type="binding site" evidence="14">
    <location>
        <position position="1120"/>
    </location>
    <ligand>
        <name>[4Fe-4S] cluster</name>
        <dbReference type="ChEBI" id="CHEBI:49883"/>
    </ligand>
</feature>
<comment type="subunit">
    <text evidence="14">Heterodimer of AddA and AddB.</text>
</comment>
<dbReference type="Pfam" id="PF12705">
    <property type="entry name" value="PDDEXK_1"/>
    <property type="match status" value="1"/>
</dbReference>
<evidence type="ECO:0000256" key="1">
    <source>
        <dbReference type="ARBA" id="ARBA00022485"/>
    </source>
</evidence>
<evidence type="ECO:0000256" key="4">
    <source>
        <dbReference type="ARBA" id="ARBA00022741"/>
    </source>
</evidence>
<dbReference type="GO" id="GO:0008409">
    <property type="term" value="F:5'-3' exonuclease activity"/>
    <property type="evidence" value="ECO:0007669"/>
    <property type="project" value="UniProtKB-UniRule"/>
</dbReference>
<evidence type="ECO:0000313" key="17">
    <source>
        <dbReference type="Proteomes" id="UP000468766"/>
    </source>
</evidence>
<dbReference type="InterPro" id="IPR027417">
    <property type="entry name" value="P-loop_NTPase"/>
</dbReference>
<comment type="similarity">
    <text evidence="14">Belongs to the helicase family. AddB/RexB type 1 subfamily.</text>
</comment>
<comment type="miscellaneous">
    <text evidence="14">Despite having conserved helicase domains, this subunit does not have helicase activity.</text>
</comment>
<evidence type="ECO:0000259" key="15">
    <source>
        <dbReference type="PROSITE" id="PS51217"/>
    </source>
</evidence>
<evidence type="ECO:0000256" key="5">
    <source>
        <dbReference type="ARBA" id="ARBA00022763"/>
    </source>
</evidence>
<organism evidence="16 17">
    <name type="scientific">Heliorestis acidaminivorans</name>
    <dbReference type="NCBI Taxonomy" id="553427"/>
    <lineage>
        <taxon>Bacteria</taxon>
        <taxon>Bacillati</taxon>
        <taxon>Bacillota</taxon>
        <taxon>Clostridia</taxon>
        <taxon>Eubacteriales</taxon>
        <taxon>Heliobacteriaceae</taxon>
        <taxon>Heliorestis</taxon>
    </lineage>
</organism>
<dbReference type="PROSITE" id="PS51217">
    <property type="entry name" value="UVRD_HELICASE_CTER"/>
    <property type="match status" value="1"/>
</dbReference>
<evidence type="ECO:0000256" key="2">
    <source>
        <dbReference type="ARBA" id="ARBA00022722"/>
    </source>
</evidence>
<dbReference type="InterPro" id="IPR038726">
    <property type="entry name" value="PDDEXK_AddAB-type"/>
</dbReference>
<keyword evidence="3 14" id="KW-0479">Metal-binding</keyword>
<dbReference type="GO" id="GO:0046872">
    <property type="term" value="F:metal ion binding"/>
    <property type="evidence" value="ECO:0007669"/>
    <property type="project" value="UniProtKB-KW"/>
</dbReference>
<dbReference type="HAMAP" id="MF_01452">
    <property type="entry name" value="AddB_type1"/>
    <property type="match status" value="1"/>
</dbReference>
<dbReference type="PANTHER" id="PTHR30591:SF1">
    <property type="entry name" value="RECBCD ENZYME SUBUNIT RECC"/>
    <property type="match status" value="1"/>
</dbReference>
<dbReference type="RefSeq" id="WP_151619995.1">
    <property type="nucleotide sequence ID" value="NZ_WBXO01000005.1"/>
</dbReference>
<dbReference type="InterPro" id="IPR014140">
    <property type="entry name" value="DNA_helicase_suAddB"/>
</dbReference>
<accession>A0A6I0F2Y2</accession>
<evidence type="ECO:0000256" key="8">
    <source>
        <dbReference type="ARBA" id="ARBA00022839"/>
    </source>
</evidence>
<evidence type="ECO:0000256" key="7">
    <source>
        <dbReference type="ARBA" id="ARBA00022806"/>
    </source>
</evidence>
<feature type="binding site" evidence="14">
    <location>
        <position position="797"/>
    </location>
    <ligand>
        <name>[4Fe-4S] cluster</name>
        <dbReference type="ChEBI" id="CHEBI:49883"/>
    </ligand>
</feature>
<keyword evidence="7 14" id="KW-0347">Helicase</keyword>
<dbReference type="GO" id="GO:0005524">
    <property type="term" value="F:ATP binding"/>
    <property type="evidence" value="ECO:0007669"/>
    <property type="project" value="UniProtKB-UniRule"/>
</dbReference>
<protein>
    <recommendedName>
        <fullName evidence="14">ATP-dependent helicase/deoxyribonuclease subunit B</fullName>
        <ecNumber evidence="14">3.1.-.-</ecNumber>
    </recommendedName>
    <alternativeName>
        <fullName evidence="14">ATP-dependent helicase/nuclease subunit AddB</fullName>
    </alternativeName>
</protein>
<keyword evidence="8 14" id="KW-0269">Exonuclease</keyword>
<feature type="binding site" evidence="14">
    <location>
        <position position="1123"/>
    </location>
    <ligand>
        <name>[4Fe-4S] cluster</name>
        <dbReference type="ChEBI" id="CHEBI:49883"/>
    </ligand>
</feature>
<evidence type="ECO:0000256" key="13">
    <source>
        <dbReference type="ARBA" id="ARBA00023204"/>
    </source>
</evidence>
<feature type="domain" description="UvrD-like helicase C-terminal" evidence="15">
    <location>
        <begin position="280"/>
        <end position="589"/>
    </location>
</feature>
<sequence length="1173" mass="134811">MGLRLILGRAGTGKTNLCLQEIREALLASPQGKALIFLVPEQASYQMERALLSTPLLGGTIRGQVYSFRRLAWRILQEVGGSARLPIGEIGKRMVLRQILEAHKQDLRVFHRSAERPGFADALAGTLTELKLYNIHDESLLMSQAIVKEREGSNLLADKLHDLALIYKAFSCFLADTYTDPDDYLNLLALRLPQSQALQSAEIWVDGFTGFTPQELKVLGALLKICDRVNVTLTLDEQSAEVVDETHPFYLTNHTYQKLQELVAMEKVPHEEKLILEQRYRFVNPLLKHLEHNFFLRPDKCWLEPASGLNLCGAVNRRSEVEGIAREMLRLCRDEGYRWRDMAIFVRQMEPYHALLTAVFQDFEIPFFLDHKRPVQHHPLIELIRSALEAVDMDWSYEPLFRYLKTDLVPIERERVDLLENYVLAHGIRGYRWRDQQPWVFQRKITASDQDQERANKDMELLAYVNNAREDARLALLAFEKKLKKTRDVAHITKALYELLLDLEVPATLARWSEEAEKEGLVEEARTHRQIWKSILDLMDQMVESLQSLDMDLPSYRQVLETGLESLTLGLIPPEFDQVFIASLDRSRSPEVKAAFIVGVSDGLFPARVQEDGIFDDGERERLKSMAGIELAPDSRRRLFEEQFHIYSALTRASECLYFTYPLADEEGKALLPSSIIGRLRELYKEAEEKTFFLEPPLLEQEEDLLVKEYFCQGRRALSYLMPQLREAFSGRPVAEVWWTLYSWFASQESWSKDLQQTVPGLWHYNQESPLPEKLSHRLYGKALKAGISRIEQFTACPFSQFLSHGLRLKDRALFRLQAPDLGQFFHEALKSLGEEVKEKKIDWAKLSDDDCSTLSDHIVATLAPQLQNEILLSTARLRYLKGRLQKTVGRAAWLMREHFRRGAFEPLRFEAPFGRDKELPPLLVPLSKGRSLELVGRIDRIDGFYSPERSLLRIIDYKSSYSRLALDEIYHGIRLQLLAYLDIALAAGPRLFGAKDSHLVQPAGMLYFTVQNPILPQQGPVEAEEAARQLLKKLKMQGLLLADPEVVQLMEQDLKGRSDILPVGLKKDGNFYSGSSIMTLEQFQILRSHLYQIFEEVGSAILDGFINLGPYKKKEKVACTFCSYKAICQFDQLLAENQYRILPTEPAETIWSKLQEPSPQRVLTHFNYEGRP</sequence>
<evidence type="ECO:0000256" key="9">
    <source>
        <dbReference type="ARBA" id="ARBA00022840"/>
    </source>
</evidence>
<gene>
    <name evidence="14 16" type="primary">addB</name>
    <name evidence="16" type="ORF">F9B85_08695</name>
</gene>
<dbReference type="Gene3D" id="3.40.50.300">
    <property type="entry name" value="P-loop containing nucleotide triphosphate hydrolases"/>
    <property type="match status" value="4"/>
</dbReference>
<evidence type="ECO:0000256" key="12">
    <source>
        <dbReference type="ARBA" id="ARBA00023125"/>
    </source>
</evidence>
<reference evidence="16 17" key="1">
    <citation type="submission" date="2019-10" db="EMBL/GenBank/DDBJ databases">
        <title>Whole-genome sequence of the extremophile Heliorestis acidaminivorans DSM 24790.</title>
        <authorList>
            <person name="Kyndt J.A."/>
            <person name="Meyer T.E."/>
        </authorList>
    </citation>
    <scope>NUCLEOTIDE SEQUENCE [LARGE SCALE GENOMIC DNA]</scope>
    <source>
        <strain evidence="16 17">DSM 24790</strain>
    </source>
</reference>
<keyword evidence="1 14" id="KW-0004">4Fe-4S</keyword>
<comment type="caution">
    <text evidence="16">The sequence shown here is derived from an EMBL/GenBank/DDBJ whole genome shotgun (WGS) entry which is preliminary data.</text>
</comment>
<dbReference type="EMBL" id="WBXO01000005">
    <property type="protein sequence ID" value="KAB2952718.1"/>
    <property type="molecule type" value="Genomic_DNA"/>
</dbReference>
<dbReference type="NCBIfam" id="TIGR02773">
    <property type="entry name" value="addB_Gpos"/>
    <property type="match status" value="1"/>
</dbReference>
<dbReference type="Proteomes" id="UP000468766">
    <property type="component" value="Unassembled WGS sequence"/>
</dbReference>
<dbReference type="GO" id="GO:0003690">
    <property type="term" value="F:double-stranded DNA binding"/>
    <property type="evidence" value="ECO:0007669"/>
    <property type="project" value="UniProtKB-UniRule"/>
</dbReference>
<dbReference type="GO" id="GO:0000724">
    <property type="term" value="P:double-strand break repair via homologous recombination"/>
    <property type="evidence" value="ECO:0007669"/>
    <property type="project" value="UniProtKB-UniRule"/>
</dbReference>
<dbReference type="Gene3D" id="6.10.140.1030">
    <property type="match status" value="1"/>
</dbReference>
<evidence type="ECO:0000256" key="11">
    <source>
        <dbReference type="ARBA" id="ARBA00023014"/>
    </source>
</evidence>
<evidence type="ECO:0000256" key="3">
    <source>
        <dbReference type="ARBA" id="ARBA00022723"/>
    </source>
</evidence>
<name>A0A6I0F2Y2_9FIRM</name>
<keyword evidence="12 14" id="KW-0238">DNA-binding</keyword>
<keyword evidence="11 14" id="KW-0411">Iron-sulfur</keyword>
<dbReference type="Gene3D" id="3.90.320.10">
    <property type="match status" value="1"/>
</dbReference>
<keyword evidence="10 14" id="KW-0408">Iron</keyword>
<dbReference type="EC" id="3.1.-.-" evidence="14"/>
<dbReference type="InterPro" id="IPR049035">
    <property type="entry name" value="ADDB_N"/>
</dbReference>
<keyword evidence="2 14" id="KW-0540">Nuclease</keyword>
<keyword evidence="9 14" id="KW-0067">ATP-binding</keyword>
<comment type="cofactor">
    <cofactor evidence="14">
        <name>Mg(2+)</name>
        <dbReference type="ChEBI" id="CHEBI:18420"/>
    </cofactor>
</comment>
<dbReference type="OrthoDB" id="9758506at2"/>
<evidence type="ECO:0000256" key="10">
    <source>
        <dbReference type="ARBA" id="ARBA00023004"/>
    </source>
</evidence>
<dbReference type="Pfam" id="PF21445">
    <property type="entry name" value="ADDB_N"/>
    <property type="match status" value="1"/>
</dbReference>
<keyword evidence="4 14" id="KW-0547">Nucleotide-binding</keyword>
<dbReference type="InterPro" id="IPR014017">
    <property type="entry name" value="DNA_helicase_UvrD-like_C"/>
</dbReference>
<keyword evidence="13 14" id="KW-0234">DNA repair</keyword>